<dbReference type="InterPro" id="IPR000477">
    <property type="entry name" value="RT_dom"/>
</dbReference>
<dbReference type="Proteomes" id="UP000553632">
    <property type="component" value="Unassembled WGS sequence"/>
</dbReference>
<feature type="non-terminal residue" evidence="2">
    <location>
        <position position="1"/>
    </location>
</feature>
<organism evidence="2 4">
    <name type="scientific">Perkinsus olseni</name>
    <name type="common">Perkinsus atlanticus</name>
    <dbReference type="NCBI Taxonomy" id="32597"/>
    <lineage>
        <taxon>Eukaryota</taxon>
        <taxon>Sar</taxon>
        <taxon>Alveolata</taxon>
        <taxon>Perkinsozoa</taxon>
        <taxon>Perkinsea</taxon>
        <taxon>Perkinsida</taxon>
        <taxon>Perkinsidae</taxon>
        <taxon>Perkinsus</taxon>
    </lineage>
</organism>
<gene>
    <name evidence="3" type="ORF">FOZ62_022334</name>
    <name evidence="2" type="ORF">FOZ63_024571</name>
</gene>
<proteinExistence type="predicted"/>
<dbReference type="SUPFAM" id="SSF56672">
    <property type="entry name" value="DNA/RNA polymerases"/>
    <property type="match status" value="1"/>
</dbReference>
<dbReference type="Pfam" id="PF00078">
    <property type="entry name" value="RVT_1"/>
    <property type="match status" value="1"/>
</dbReference>
<evidence type="ECO:0000313" key="2">
    <source>
        <dbReference type="EMBL" id="KAF4680769.1"/>
    </source>
</evidence>
<accession>A0A7J6NA43</accession>
<dbReference type="Proteomes" id="UP000574390">
    <property type="component" value="Unassembled WGS sequence"/>
</dbReference>
<protein>
    <recommendedName>
        <fullName evidence="1">Reverse transcriptase domain-containing protein</fullName>
    </recommendedName>
</protein>
<evidence type="ECO:0000259" key="1">
    <source>
        <dbReference type="PROSITE" id="PS50878"/>
    </source>
</evidence>
<keyword evidence="4" id="KW-1185">Reference proteome</keyword>
<dbReference type="InterPro" id="IPR043128">
    <property type="entry name" value="Rev_trsase/Diguanyl_cyclase"/>
</dbReference>
<dbReference type="EMBL" id="JABANM010023801">
    <property type="protein sequence ID" value="KAF4717282.1"/>
    <property type="molecule type" value="Genomic_DNA"/>
</dbReference>
<reference evidence="4 5" key="1">
    <citation type="submission" date="2020-04" db="EMBL/GenBank/DDBJ databases">
        <title>Perkinsus olseni comparative genomics.</title>
        <authorList>
            <person name="Bogema D.R."/>
        </authorList>
    </citation>
    <scope>NUCLEOTIDE SEQUENCE [LARGE SCALE GENOMIC DNA]</scope>
    <source>
        <strain evidence="3">ATCC PRA-205</strain>
        <strain evidence="2 4">ATCC PRA-207</strain>
    </source>
</reference>
<comment type="caution">
    <text evidence="2">The sequence shown here is derived from an EMBL/GenBank/DDBJ whole genome shotgun (WGS) entry which is preliminary data.</text>
</comment>
<evidence type="ECO:0000313" key="5">
    <source>
        <dbReference type="Proteomes" id="UP000574390"/>
    </source>
</evidence>
<evidence type="ECO:0000313" key="4">
    <source>
        <dbReference type="Proteomes" id="UP000553632"/>
    </source>
</evidence>
<dbReference type="EMBL" id="JABANO010041049">
    <property type="protein sequence ID" value="KAF4680769.1"/>
    <property type="molecule type" value="Genomic_DNA"/>
</dbReference>
<dbReference type="AlphaFoldDB" id="A0A7J6NA43"/>
<dbReference type="PROSITE" id="PS50878">
    <property type="entry name" value="RT_POL"/>
    <property type="match status" value="1"/>
</dbReference>
<dbReference type="InterPro" id="IPR043502">
    <property type="entry name" value="DNA/RNA_pol_sf"/>
</dbReference>
<feature type="domain" description="Reverse transcriptase" evidence="1">
    <location>
        <begin position="1"/>
        <end position="150"/>
    </location>
</feature>
<dbReference type="Gene3D" id="3.30.70.270">
    <property type="match status" value="1"/>
</dbReference>
<name>A0A7J6NA43_PEROL</name>
<sequence length="152" mass="17140">DKLKAEPVPYLQEPLYSLVSALRFEPFLKGYDVKDAFFQVMLGPSLSSMCTLHFPDSTATTTKLMMFKYMPYGMTLSSLILDFCVTDTIKNLPIKNPNTKHIHYVDDLAQLAKSTDDFFDLNECTSPNGLPLTTEDILSEDKTTFYGVTLTD</sequence>
<evidence type="ECO:0000313" key="3">
    <source>
        <dbReference type="EMBL" id="KAF4717282.1"/>
    </source>
</evidence>
<feature type="non-terminal residue" evidence="2">
    <location>
        <position position="152"/>
    </location>
</feature>